<reference evidence="3" key="1">
    <citation type="submission" date="2016-12" db="EMBL/GenBank/DDBJ databases">
        <authorList>
            <person name="Song W.-J."/>
            <person name="Kurnit D.M."/>
        </authorList>
    </citation>
    <scope>NUCLEOTIDE SEQUENCE [LARGE SCALE GENOMIC DNA]</scope>
    <source>
        <strain evidence="3">HGB1681</strain>
    </source>
</reference>
<gene>
    <name evidence="2" type="ORF">Xinn_00045</name>
    <name evidence="3" type="ORF">XIS1_460116</name>
</gene>
<name>A0A1N6MY99_9GAMM</name>
<keyword evidence="1" id="KW-0812">Transmembrane</keyword>
<feature type="transmembrane region" description="Helical" evidence="1">
    <location>
        <begin position="220"/>
        <end position="243"/>
    </location>
</feature>
<dbReference type="EMBL" id="FTLG01000188">
    <property type="protein sequence ID" value="SIP73801.1"/>
    <property type="molecule type" value="Genomic_DNA"/>
</dbReference>
<evidence type="ECO:0000313" key="3">
    <source>
        <dbReference type="EMBL" id="SIP73801.1"/>
    </source>
</evidence>
<feature type="transmembrane region" description="Helical" evidence="1">
    <location>
        <begin position="183"/>
        <end position="208"/>
    </location>
</feature>
<dbReference type="Proteomes" id="UP000196435">
    <property type="component" value="Unassembled WGS sequence"/>
</dbReference>
<dbReference type="Proteomes" id="UP000224871">
    <property type="component" value="Unassembled WGS sequence"/>
</dbReference>
<dbReference type="InterPro" id="IPR045928">
    <property type="entry name" value="DUF6347"/>
</dbReference>
<sequence>MVTSNLTQGLTMADFSNAVVRAFIDITIIGGIYFFLCSFNGEPSIGVYLLIYPLIATITISFEIILDNINASSDELTHKTMSYDIEKSDIMKRRSESVYRLWGMISLYALLFYIILTLPFYFLLQFFSLSSQINIWLSLIFSFLLVLFSGCFIVSRIKYYAVELYKKRFLLKKMAVKKEDSDTHIIFNYFLPWSIITAVIAGLLAYGYFRQESGNFTDVITVSVAAFSAGGTSYIISLWIAYVTQKQTIIDIKANLLQFDEDDKLDENSMYYLIHVFSGCVIAFIFIATKFLSIEHFSPIQITIIETVVGALSGIVGSLAGLLRGRTKVLSQKVKPYS</sequence>
<feature type="transmembrane region" description="Helical" evidence="1">
    <location>
        <begin position="22"/>
        <end position="41"/>
    </location>
</feature>
<reference evidence="2 5" key="3">
    <citation type="journal article" date="2017" name="Nat. Microbiol.">
        <title>Natural product diversity associated with the nematode symbionts Photorhabdus and Xenorhabdus.</title>
        <authorList>
            <person name="Tobias N.J."/>
            <person name="Wolff H."/>
            <person name="Djahanschiri B."/>
            <person name="Grundmann F."/>
            <person name="Kronenwerth M."/>
            <person name="Shi Y.M."/>
            <person name="Simonyi S."/>
            <person name="Grun P."/>
            <person name="Shapiro-Ilan D."/>
            <person name="Pidot S.J."/>
            <person name="Stinear T.P."/>
            <person name="Ebersberger I."/>
            <person name="Bode H.B."/>
        </authorList>
    </citation>
    <scope>NUCLEOTIDE SEQUENCE [LARGE SCALE GENOMIC DNA]</scope>
    <source>
        <strain evidence="2 5">DSM 16336</strain>
    </source>
</reference>
<dbReference type="EMBL" id="NIBU01000001">
    <property type="protein sequence ID" value="PHM38760.1"/>
    <property type="molecule type" value="Genomic_DNA"/>
</dbReference>
<reference evidence="4" key="2">
    <citation type="submission" date="2016-12" db="EMBL/GenBank/DDBJ databases">
        <authorList>
            <person name="Gaudriault S."/>
        </authorList>
    </citation>
    <scope>NUCLEOTIDE SEQUENCE [LARGE SCALE GENOMIC DNA]</scope>
    <source>
        <strain evidence="4">HGB1681 (deposited as PTA-6826 in the American Type Culture Collection)</strain>
    </source>
</reference>
<feature type="transmembrane region" description="Helical" evidence="1">
    <location>
        <begin position="300"/>
        <end position="323"/>
    </location>
</feature>
<evidence type="ECO:0000313" key="5">
    <source>
        <dbReference type="Proteomes" id="UP000224871"/>
    </source>
</evidence>
<evidence type="ECO:0000256" key="1">
    <source>
        <dbReference type="SAM" id="Phobius"/>
    </source>
</evidence>
<evidence type="ECO:0000313" key="4">
    <source>
        <dbReference type="Proteomes" id="UP000196435"/>
    </source>
</evidence>
<dbReference type="OrthoDB" id="6441471at2"/>
<accession>A0A1N6MY99</accession>
<dbReference type="RefSeq" id="WP_086953271.1">
    <property type="nucleotide sequence ID" value="NZ_CAWNQC010000001.1"/>
</dbReference>
<proteinExistence type="predicted"/>
<keyword evidence="1" id="KW-1133">Transmembrane helix</keyword>
<feature type="transmembrane region" description="Helical" evidence="1">
    <location>
        <begin position="272"/>
        <end position="294"/>
    </location>
</feature>
<dbReference type="Pfam" id="PF19874">
    <property type="entry name" value="DUF6347"/>
    <property type="match status" value="1"/>
</dbReference>
<keyword evidence="1" id="KW-0472">Membrane</keyword>
<feature type="transmembrane region" description="Helical" evidence="1">
    <location>
        <begin position="47"/>
        <end position="66"/>
    </location>
</feature>
<feature type="transmembrane region" description="Helical" evidence="1">
    <location>
        <begin position="135"/>
        <end position="162"/>
    </location>
</feature>
<organism evidence="3 4">
    <name type="scientific">Xenorhabdus innexi</name>
    <dbReference type="NCBI Taxonomy" id="290109"/>
    <lineage>
        <taxon>Bacteria</taxon>
        <taxon>Pseudomonadati</taxon>
        <taxon>Pseudomonadota</taxon>
        <taxon>Gammaproteobacteria</taxon>
        <taxon>Enterobacterales</taxon>
        <taxon>Morganellaceae</taxon>
        <taxon>Xenorhabdus</taxon>
    </lineage>
</organism>
<evidence type="ECO:0000313" key="2">
    <source>
        <dbReference type="EMBL" id="PHM38760.1"/>
    </source>
</evidence>
<dbReference type="AlphaFoldDB" id="A0A1N6MY99"/>
<keyword evidence="5" id="KW-1185">Reference proteome</keyword>
<protein>
    <submittedName>
        <fullName evidence="3">Uncharacterized protein</fullName>
    </submittedName>
</protein>
<feature type="transmembrane region" description="Helical" evidence="1">
    <location>
        <begin position="101"/>
        <end position="123"/>
    </location>
</feature>